<name>A0A1K0G3W4_9ACTN</name>
<feature type="transmembrane region" description="Helical" evidence="1">
    <location>
        <begin position="137"/>
        <end position="162"/>
    </location>
</feature>
<evidence type="ECO:0000256" key="1">
    <source>
        <dbReference type="SAM" id="Phobius"/>
    </source>
</evidence>
<keyword evidence="1" id="KW-0472">Membrane</keyword>
<protein>
    <submittedName>
        <fullName evidence="2">Phosphoesterase PA-phosphatase</fullName>
    </submittedName>
</protein>
<dbReference type="EMBL" id="MEIA01000252">
    <property type="protein sequence ID" value="OJF11986.1"/>
    <property type="molecule type" value="Genomic_DNA"/>
</dbReference>
<evidence type="ECO:0000313" key="2">
    <source>
        <dbReference type="EMBL" id="OJF11986.1"/>
    </source>
</evidence>
<dbReference type="Proteomes" id="UP000182486">
    <property type="component" value="Unassembled WGS sequence"/>
</dbReference>
<feature type="transmembrane region" description="Helical" evidence="1">
    <location>
        <begin position="12"/>
        <end position="32"/>
    </location>
</feature>
<comment type="caution">
    <text evidence="2">The sequence shown here is derived from an EMBL/GenBank/DDBJ whole genome shotgun (WGS) entry which is preliminary data.</text>
</comment>
<gene>
    <name evidence="2" type="ORF">BG844_23105</name>
</gene>
<keyword evidence="1" id="KW-1133">Transmembrane helix</keyword>
<accession>A0A1K0G3W4</accession>
<evidence type="ECO:0000313" key="3">
    <source>
        <dbReference type="Proteomes" id="UP000182486"/>
    </source>
</evidence>
<sequence>MTADRAARIASEIFAPAVLVAGLLLVVGWHAGETAGVSRWWGLPGALFAAGIPLAYVLRGVRTGRLTNHHIPEREHRRVPLLFGIASVAVGLVALVLLGAPRDVLALMAAGGTGLLVFTAVTHWWKMSIHAGVAAGTAATLTAVYGPAALLTVPFALLACWARVRLAAHTTPQVIAGAIVGAAIAGTVFPALRAV</sequence>
<feature type="transmembrane region" description="Helical" evidence="1">
    <location>
        <begin position="79"/>
        <end position="98"/>
    </location>
</feature>
<keyword evidence="3" id="KW-1185">Reference proteome</keyword>
<dbReference type="AlphaFoldDB" id="A0A1K0G3W4"/>
<reference evidence="2 3" key="1">
    <citation type="submission" date="2016-09" db="EMBL/GenBank/DDBJ databases">
        <title>Couchioplanes caeruleus draft genome sequence.</title>
        <authorList>
            <person name="Sheehan J."/>
            <person name="Caffrey P."/>
        </authorList>
    </citation>
    <scope>NUCLEOTIDE SEQUENCE [LARGE SCALE GENOMIC DNA]</scope>
    <source>
        <strain evidence="2 3">DSM 43634</strain>
    </source>
</reference>
<feature type="transmembrane region" description="Helical" evidence="1">
    <location>
        <begin position="104"/>
        <end position="125"/>
    </location>
</feature>
<feature type="transmembrane region" description="Helical" evidence="1">
    <location>
        <begin position="38"/>
        <end position="58"/>
    </location>
</feature>
<proteinExistence type="predicted"/>
<dbReference type="RefSeq" id="WP_071807440.1">
    <property type="nucleotide sequence ID" value="NZ_MEIA01000252.1"/>
</dbReference>
<feature type="transmembrane region" description="Helical" evidence="1">
    <location>
        <begin position="174"/>
        <end position="192"/>
    </location>
</feature>
<keyword evidence="1" id="KW-0812">Transmembrane</keyword>
<organism evidence="2 3">
    <name type="scientific">Couchioplanes caeruleus subsp. caeruleus</name>
    <dbReference type="NCBI Taxonomy" id="56427"/>
    <lineage>
        <taxon>Bacteria</taxon>
        <taxon>Bacillati</taxon>
        <taxon>Actinomycetota</taxon>
        <taxon>Actinomycetes</taxon>
        <taxon>Micromonosporales</taxon>
        <taxon>Micromonosporaceae</taxon>
        <taxon>Couchioplanes</taxon>
    </lineage>
</organism>